<evidence type="ECO:0000313" key="1">
    <source>
        <dbReference type="EMBL" id="OAL10756.1"/>
    </source>
</evidence>
<evidence type="ECO:0000313" key="2">
    <source>
        <dbReference type="Proteomes" id="UP000077623"/>
    </source>
</evidence>
<protein>
    <submittedName>
        <fullName evidence="1">Uncharacterized protein</fullName>
    </submittedName>
</protein>
<gene>
    <name evidence="1" type="ORF">A6V39_01695</name>
</gene>
<comment type="caution">
    <text evidence="1">The sequence shown here is derived from an EMBL/GenBank/DDBJ whole genome shotgun (WGS) entry which is preliminary data.</text>
</comment>
<reference evidence="2" key="1">
    <citation type="submission" date="2016-04" db="EMBL/GenBank/DDBJ databases">
        <authorList>
            <person name="Quiroz-Castaneda R.E."/>
            <person name="Martinez-Ocampo F."/>
        </authorList>
    </citation>
    <scope>NUCLEOTIDE SEQUENCE [LARGE SCALE GENOMIC DNA]</scope>
    <source>
        <strain evidence="2">INIFAP01</strain>
    </source>
</reference>
<dbReference type="Proteomes" id="UP000077623">
    <property type="component" value="Unassembled WGS sequence"/>
</dbReference>
<organism evidence="1 2">
    <name type="scientific">Candidatus Mycoplasma haematobovis</name>
    <dbReference type="NCBI Taxonomy" id="432608"/>
    <lineage>
        <taxon>Bacteria</taxon>
        <taxon>Bacillati</taxon>
        <taxon>Mycoplasmatota</taxon>
        <taxon>Mollicutes</taxon>
        <taxon>Mycoplasmataceae</taxon>
        <taxon>Mycoplasma</taxon>
    </lineage>
</organism>
<sequence length="954" mass="108963">MSIAELVFLLLSRKKALIKFVLGSTITYGAYVGAIRPSSAKAVTEVDGSNILQGKNRHSIKLAKAPIPKVHNVLELTSLKNLEQNQARFHPSLSKYLDNKKIFEKQSFSWWKSNVGAIGEIIDSEQYCLSCANLSDREVIYGDTYFSDKVAELGEAELVQDILWSLWEESKYNGTVIHAETIKVDLQLDKTSKPSIVKQFSLSFKVSNLSTRKAQVLRKIDLDPYTQAEINVLLSNGEIRSTPVATGHHGLKYTTWNLFPKNTQWKVVKNIQQPKKQTATSSHDSLQLIYGESRFIPHSISRNTQRRTAINTIDYAYVKDKLSPFLNSITADDIEKDIESWYGGYFAYLIRTRIDDIQNLIELLQKKTIENDRGIKESVFEQVLNNYQFRNNLYNHFKFSDTYKKALNKLLTNDGNKGIRITIEEITGLLKSWVYQLKQIQDSIKVEIEWKEKPKKVYSQAGQYGEYPTFAFNFEQKITWVKEMKIPLNGIWSIKKNKYEELSTGSTGSTEDGKHKFNITNKLTNLKDILAPLTSVISSLNQSLEGINVMDDLIPDVGKFIGIDALTINENESISYIYKTTGSPITLALDDISDLQEKHFPRMNIGWKAIDVSAALNLSKFTKLFHSLYEKFDSGIKERQSLGFIELTKAGDELKKSPISFIAHAINSIFDKSYGSGSSQRQDETKRPWPVFFRSLFADPLVFDRAQMMTGYSRLFFKYPEWWGKDNKLDKDCKGQQQQQQQQQQHWCTSFDFSKRNKIAEPKNYEVDLISRSLTFNHSMYAPYSPIVLNNISGGQYEKFLGDEGAGKTSQGVLNGTKEIVEAVKQNYNKNSFVGKREIDWGKAKVSFAQLNLKKAIESVLALENTWSGLVSGTALNFAGIYFHKILGEALVRDGFWININLMHEHGIFTKHDVKVTKKMNYYPNSEIWLKVDPSLDHEKLNLGWLANLFLQKK</sequence>
<dbReference type="STRING" id="432608.A6V39_01695"/>
<proteinExistence type="predicted"/>
<dbReference type="RefSeq" id="WP_187149991.1">
    <property type="nucleotide sequence ID" value="NZ_LWUJ01000010.1"/>
</dbReference>
<dbReference type="EMBL" id="LWUJ01000010">
    <property type="protein sequence ID" value="OAL10756.1"/>
    <property type="molecule type" value="Genomic_DNA"/>
</dbReference>
<dbReference type="AlphaFoldDB" id="A0A1A9QFN3"/>
<accession>A0A1A9QFN3</accession>
<keyword evidence="2" id="KW-1185">Reference proteome</keyword>
<name>A0A1A9QFN3_9MOLU</name>